<dbReference type="RefSeq" id="WP_025345277.1">
    <property type="nucleotide sequence ID" value="NZ_CP007201.1"/>
</dbReference>
<sequence>MNKDVLKLLKQLNVLLVEDDPFLGQTIFDALNPYCGHVTLDCDGEAGLDSFFQGTFNVVITDINLPKKTGISLAGEIRRSNKEIIIIILTAHDTEHNIHSAIDIGVFAFLHKPFQLEQLYNTLLMSLSKIQADHKLLNLGKNHIYNVKTKEIFCGDEMIRLTRTESLLLQILVSNMGQVITFDSIERSVWYEKQATPDTIRMYINKLRAKLYYELIENVQGYGYKLVPNI</sequence>
<protein>
    <submittedName>
        <fullName evidence="10">Two-component response regulator</fullName>
    </submittedName>
</protein>
<dbReference type="Pfam" id="PF00486">
    <property type="entry name" value="Trans_reg_C"/>
    <property type="match status" value="1"/>
</dbReference>
<dbReference type="SUPFAM" id="SSF46894">
    <property type="entry name" value="C-terminal effector domain of the bipartite response regulators"/>
    <property type="match status" value="1"/>
</dbReference>
<dbReference type="InterPro" id="IPR001867">
    <property type="entry name" value="OmpR/PhoB-type_DNA-bd"/>
</dbReference>
<proteinExistence type="predicted"/>
<dbReference type="Gene3D" id="3.40.50.2300">
    <property type="match status" value="1"/>
</dbReference>
<dbReference type="KEGG" id="smul:SMUL_2173"/>
<evidence type="ECO:0000256" key="7">
    <source>
        <dbReference type="PROSITE-ProRule" id="PRU01091"/>
    </source>
</evidence>
<feature type="domain" description="Response regulatory" evidence="8">
    <location>
        <begin position="13"/>
        <end position="127"/>
    </location>
</feature>
<organism evidence="10 11">
    <name type="scientific">Sulfurospirillum multivorans (strain DM 12446 / JCM 15788 / NBRC 109480)</name>
    <dbReference type="NCBI Taxonomy" id="1150621"/>
    <lineage>
        <taxon>Bacteria</taxon>
        <taxon>Pseudomonadati</taxon>
        <taxon>Campylobacterota</taxon>
        <taxon>Epsilonproteobacteria</taxon>
        <taxon>Campylobacterales</taxon>
        <taxon>Sulfurospirillaceae</taxon>
        <taxon>Sulfurospirillum</taxon>
    </lineage>
</organism>
<dbReference type="InterPro" id="IPR039420">
    <property type="entry name" value="WalR-like"/>
</dbReference>
<dbReference type="InterPro" id="IPR016032">
    <property type="entry name" value="Sig_transdc_resp-reg_C-effctor"/>
</dbReference>
<name>A0AA86AMK6_SULMK</name>
<dbReference type="InterPro" id="IPR011006">
    <property type="entry name" value="CheY-like_superfamily"/>
</dbReference>
<dbReference type="Pfam" id="PF00072">
    <property type="entry name" value="Response_reg"/>
    <property type="match status" value="1"/>
</dbReference>
<evidence type="ECO:0000256" key="3">
    <source>
        <dbReference type="ARBA" id="ARBA00023015"/>
    </source>
</evidence>
<dbReference type="GO" id="GO:0005829">
    <property type="term" value="C:cytosol"/>
    <property type="evidence" value="ECO:0007669"/>
    <property type="project" value="TreeGrafter"/>
</dbReference>
<gene>
    <name evidence="10" type="ORF">SMUL_2173</name>
</gene>
<dbReference type="PROSITE" id="PS51755">
    <property type="entry name" value="OMPR_PHOB"/>
    <property type="match status" value="1"/>
</dbReference>
<dbReference type="AlphaFoldDB" id="A0AA86AMK6"/>
<evidence type="ECO:0000256" key="6">
    <source>
        <dbReference type="PROSITE-ProRule" id="PRU00169"/>
    </source>
</evidence>
<reference evidence="10 11" key="1">
    <citation type="journal article" date="2014" name="Environ. Microbiol.">
        <title>Insights into organohalide respiration and the versatile catabolism of Sulfurospirillum multivorans gained from comparative genomics and physiological studies.</title>
        <authorList>
            <person name="Goris T."/>
            <person name="Schubert T."/>
            <person name="Gadkari J."/>
            <person name="Wubet T."/>
            <person name="Tarkka M."/>
            <person name="Buscot F."/>
            <person name="Adrian L."/>
            <person name="Diekert G."/>
        </authorList>
    </citation>
    <scope>NUCLEOTIDE SEQUENCE [LARGE SCALE GENOMIC DNA]</scope>
    <source>
        <strain evidence="11">DM 12446 / JCM 15788 / NBRC 109480</strain>
    </source>
</reference>
<keyword evidence="1 6" id="KW-0597">Phosphoprotein</keyword>
<feature type="domain" description="OmpR/PhoB-type" evidence="9">
    <location>
        <begin position="134"/>
        <end position="228"/>
    </location>
</feature>
<dbReference type="PANTHER" id="PTHR48111:SF1">
    <property type="entry name" value="TWO-COMPONENT RESPONSE REGULATOR ORR33"/>
    <property type="match status" value="1"/>
</dbReference>
<evidence type="ECO:0000259" key="9">
    <source>
        <dbReference type="PROSITE" id="PS51755"/>
    </source>
</evidence>
<dbReference type="SMART" id="SM00448">
    <property type="entry name" value="REC"/>
    <property type="match status" value="1"/>
</dbReference>
<keyword evidence="5" id="KW-0804">Transcription</keyword>
<dbReference type="CDD" id="cd00383">
    <property type="entry name" value="trans_reg_C"/>
    <property type="match status" value="1"/>
</dbReference>
<dbReference type="InterPro" id="IPR036388">
    <property type="entry name" value="WH-like_DNA-bd_sf"/>
</dbReference>
<dbReference type="SUPFAM" id="SSF52172">
    <property type="entry name" value="CheY-like"/>
    <property type="match status" value="1"/>
</dbReference>
<dbReference type="GO" id="GO:0000976">
    <property type="term" value="F:transcription cis-regulatory region binding"/>
    <property type="evidence" value="ECO:0007669"/>
    <property type="project" value="TreeGrafter"/>
</dbReference>
<dbReference type="SMART" id="SM00862">
    <property type="entry name" value="Trans_reg_C"/>
    <property type="match status" value="1"/>
</dbReference>
<dbReference type="PROSITE" id="PS50110">
    <property type="entry name" value="RESPONSE_REGULATORY"/>
    <property type="match status" value="1"/>
</dbReference>
<dbReference type="EMBL" id="CP007201">
    <property type="protein sequence ID" value="AHJ13426.1"/>
    <property type="molecule type" value="Genomic_DNA"/>
</dbReference>
<evidence type="ECO:0000256" key="4">
    <source>
        <dbReference type="ARBA" id="ARBA00023125"/>
    </source>
</evidence>
<dbReference type="CDD" id="cd00156">
    <property type="entry name" value="REC"/>
    <property type="match status" value="1"/>
</dbReference>
<evidence type="ECO:0000256" key="1">
    <source>
        <dbReference type="ARBA" id="ARBA00022553"/>
    </source>
</evidence>
<dbReference type="PANTHER" id="PTHR48111">
    <property type="entry name" value="REGULATOR OF RPOS"/>
    <property type="match status" value="1"/>
</dbReference>
<dbReference type="GO" id="GO:0006355">
    <property type="term" value="P:regulation of DNA-templated transcription"/>
    <property type="evidence" value="ECO:0007669"/>
    <property type="project" value="InterPro"/>
</dbReference>
<dbReference type="GO" id="GO:0000156">
    <property type="term" value="F:phosphorelay response regulator activity"/>
    <property type="evidence" value="ECO:0007669"/>
    <property type="project" value="TreeGrafter"/>
</dbReference>
<keyword evidence="4 7" id="KW-0238">DNA-binding</keyword>
<feature type="DNA-binding region" description="OmpR/PhoB-type" evidence="7">
    <location>
        <begin position="134"/>
        <end position="228"/>
    </location>
</feature>
<feature type="modified residue" description="4-aspartylphosphate" evidence="6">
    <location>
        <position position="62"/>
    </location>
</feature>
<evidence type="ECO:0000256" key="5">
    <source>
        <dbReference type="ARBA" id="ARBA00023163"/>
    </source>
</evidence>
<evidence type="ECO:0000256" key="2">
    <source>
        <dbReference type="ARBA" id="ARBA00023012"/>
    </source>
</evidence>
<dbReference type="InterPro" id="IPR001789">
    <property type="entry name" value="Sig_transdc_resp-reg_receiver"/>
</dbReference>
<evidence type="ECO:0000259" key="8">
    <source>
        <dbReference type="PROSITE" id="PS50110"/>
    </source>
</evidence>
<dbReference type="Proteomes" id="UP000019322">
    <property type="component" value="Chromosome"/>
</dbReference>
<evidence type="ECO:0000313" key="10">
    <source>
        <dbReference type="EMBL" id="AHJ13426.1"/>
    </source>
</evidence>
<accession>A0AA86AMK6</accession>
<keyword evidence="2" id="KW-0902">Two-component regulatory system</keyword>
<dbReference type="Gene3D" id="1.10.10.10">
    <property type="entry name" value="Winged helix-like DNA-binding domain superfamily/Winged helix DNA-binding domain"/>
    <property type="match status" value="1"/>
</dbReference>
<dbReference type="GO" id="GO:0032993">
    <property type="term" value="C:protein-DNA complex"/>
    <property type="evidence" value="ECO:0007669"/>
    <property type="project" value="TreeGrafter"/>
</dbReference>
<keyword evidence="3" id="KW-0805">Transcription regulation</keyword>
<evidence type="ECO:0000313" key="11">
    <source>
        <dbReference type="Proteomes" id="UP000019322"/>
    </source>
</evidence>